<evidence type="ECO:0000313" key="2">
    <source>
        <dbReference type="Proteomes" id="UP000595814"/>
    </source>
</evidence>
<organism evidence="1 2">
    <name type="scientific">Miniphocaeibacter halophilus</name>
    <dbReference type="NCBI Taxonomy" id="2931922"/>
    <lineage>
        <taxon>Bacteria</taxon>
        <taxon>Bacillati</taxon>
        <taxon>Bacillota</taxon>
        <taxon>Tissierellia</taxon>
        <taxon>Tissierellales</taxon>
        <taxon>Peptoniphilaceae</taxon>
        <taxon>Miniphocaeibacter</taxon>
    </lineage>
</organism>
<dbReference type="EMBL" id="CP066744">
    <property type="protein sequence ID" value="QQK07141.1"/>
    <property type="molecule type" value="Genomic_DNA"/>
</dbReference>
<keyword evidence="2" id="KW-1185">Reference proteome</keyword>
<accession>A0AC61MRU9</accession>
<evidence type="ECO:0000313" key="1">
    <source>
        <dbReference type="EMBL" id="QQK07141.1"/>
    </source>
</evidence>
<reference evidence="1 2" key="1">
    <citation type="journal article" date="2022" name="Int. J. Syst. Evol. Microbiol.">
        <title>Miniphocaeibacter halophilus sp. nov., an ammonium-tolerant acetate-producing bacterium isolated from a biogas system.</title>
        <authorList>
            <person name="Schnurer A."/>
            <person name="Singh A."/>
            <person name="Bi S."/>
            <person name="Qiao W."/>
            <person name="Westerholm M."/>
        </authorList>
    </citation>
    <scope>NUCLEOTIDE SEQUENCE [LARGE SCALE GENOMIC DNA]</scope>
    <source>
        <strain evidence="1 2">AMB_01</strain>
    </source>
</reference>
<protein>
    <submittedName>
        <fullName evidence="1">Lytic transglycosylase domain-containing protein</fullName>
    </submittedName>
</protein>
<sequence length="213" mass="24368">MKVIKKIFKLLLALIIVAILASFAVVAYGTSSRPVEYMEYVNKYSEEYNVDPLLVLSVIKVESNFKTDAQSPMNAIGLMQIVPETAEWITDKMKIDYDESMLKDPETNINIGTYYLSYLINHFKDVDLAIVAYNGGMGNVQEWIDTEIVGKNGKGLENIPIDEARYYIVKVNNNYEAYKKLYGDTKLEDGIQKSPKTWLNNYFIQIKDLISNF</sequence>
<gene>
    <name evidence="1" type="ORF">JFY71_07355</name>
</gene>
<name>A0AC61MRU9_9FIRM</name>
<dbReference type="Proteomes" id="UP000595814">
    <property type="component" value="Chromosome"/>
</dbReference>
<proteinExistence type="predicted"/>